<evidence type="ECO:0000256" key="5">
    <source>
        <dbReference type="ARBA" id="ARBA00023004"/>
    </source>
</evidence>
<proteinExistence type="predicted"/>
<dbReference type="HOGENOM" id="CLU_103526_2_1_0"/>
<accession>Q0F0A3</accession>
<evidence type="ECO:0000313" key="9">
    <source>
        <dbReference type="Proteomes" id="UP000005297"/>
    </source>
</evidence>
<dbReference type="OrthoDB" id="9795814at2"/>
<keyword evidence="2" id="KW-0813">Transport</keyword>
<dbReference type="GO" id="GO:0046872">
    <property type="term" value="F:metal ion binding"/>
    <property type="evidence" value="ECO:0007669"/>
    <property type="project" value="UniProtKB-KW"/>
</dbReference>
<dbReference type="InterPro" id="IPR001486">
    <property type="entry name" value="Hemoglobin_trunc"/>
</dbReference>
<dbReference type="InterPro" id="IPR012292">
    <property type="entry name" value="Globin/Proto"/>
</dbReference>
<evidence type="ECO:0000256" key="6">
    <source>
        <dbReference type="PIRSR" id="PIRSR601486-1"/>
    </source>
</evidence>
<dbReference type="Gene3D" id="1.10.490.10">
    <property type="entry name" value="Globins"/>
    <property type="match status" value="1"/>
</dbReference>
<dbReference type="CDD" id="cd00454">
    <property type="entry name" value="TrHb1_N"/>
    <property type="match status" value="1"/>
</dbReference>
<keyword evidence="4 6" id="KW-0479">Metal-binding</keyword>
<dbReference type="Pfam" id="PF01152">
    <property type="entry name" value="Bac_globin"/>
    <property type="match status" value="1"/>
</dbReference>
<dbReference type="SUPFAM" id="SSF46458">
    <property type="entry name" value="Globin-like"/>
    <property type="match status" value="1"/>
</dbReference>
<evidence type="ECO:0000313" key="8">
    <source>
        <dbReference type="EMBL" id="EAU55125.1"/>
    </source>
</evidence>
<sequence length="164" mass="18128">MHYETFIPVFILFVVLGLIMPLVFAGVADKNRNAAAAEPVAPQAKSLFDQLGGDAAVNAAVDIFYRRVLADAYVVRFFEGVDMDKQAAKQKAFLTMAFGGPHNYTGKDMREGHRHLVKMGLNDSHFDHILMHLRATLAELGVANNLIQQVIATAETTRDDVLDR</sequence>
<name>Q0F0A3_9PROT</name>
<dbReference type="STRING" id="314344.AL013_08320"/>
<comment type="caution">
    <text evidence="8">The sequence shown here is derived from an EMBL/GenBank/DDBJ whole genome shotgun (WGS) entry which is preliminary data.</text>
</comment>
<keyword evidence="7" id="KW-0812">Transmembrane</keyword>
<comment type="cofactor">
    <cofactor evidence="1">
        <name>heme</name>
        <dbReference type="ChEBI" id="CHEBI:30413"/>
    </cofactor>
</comment>
<keyword evidence="7" id="KW-0472">Membrane</keyword>
<evidence type="ECO:0000256" key="7">
    <source>
        <dbReference type="SAM" id="Phobius"/>
    </source>
</evidence>
<dbReference type="AlphaFoldDB" id="Q0F0A3"/>
<organism evidence="8 9">
    <name type="scientific">Mariprofundus ferrooxydans PV-1</name>
    <dbReference type="NCBI Taxonomy" id="314345"/>
    <lineage>
        <taxon>Bacteria</taxon>
        <taxon>Pseudomonadati</taxon>
        <taxon>Pseudomonadota</taxon>
        <taxon>Candidatius Mariprofundia</taxon>
        <taxon>Mariprofundales</taxon>
        <taxon>Mariprofundaceae</taxon>
        <taxon>Mariprofundus</taxon>
    </lineage>
</organism>
<reference evidence="8 9" key="1">
    <citation type="submission" date="2006-09" db="EMBL/GenBank/DDBJ databases">
        <authorList>
            <person name="Emerson D."/>
            <person name="Ferriera S."/>
            <person name="Johnson J."/>
            <person name="Kravitz S."/>
            <person name="Halpern A."/>
            <person name="Remington K."/>
            <person name="Beeson K."/>
            <person name="Tran B."/>
            <person name="Rogers Y.-H."/>
            <person name="Friedman R."/>
            <person name="Venter J.C."/>
        </authorList>
    </citation>
    <scope>NUCLEOTIDE SEQUENCE [LARGE SCALE GENOMIC DNA]</scope>
    <source>
        <strain evidence="8 9">PV-1</strain>
    </source>
</reference>
<evidence type="ECO:0000256" key="1">
    <source>
        <dbReference type="ARBA" id="ARBA00001971"/>
    </source>
</evidence>
<dbReference type="GO" id="GO:0015671">
    <property type="term" value="P:oxygen transport"/>
    <property type="evidence" value="ECO:0007669"/>
    <property type="project" value="InterPro"/>
</dbReference>
<protein>
    <submittedName>
        <fullName evidence="8">Cyanobacterial globin family protein</fullName>
    </submittedName>
</protein>
<keyword evidence="5 6" id="KW-0408">Iron</keyword>
<keyword evidence="3 6" id="KW-0349">Heme</keyword>
<evidence type="ECO:0000256" key="3">
    <source>
        <dbReference type="ARBA" id="ARBA00022617"/>
    </source>
</evidence>
<dbReference type="GO" id="GO:0019825">
    <property type="term" value="F:oxygen binding"/>
    <property type="evidence" value="ECO:0007669"/>
    <property type="project" value="InterPro"/>
</dbReference>
<dbReference type="InterPro" id="IPR009050">
    <property type="entry name" value="Globin-like_sf"/>
</dbReference>
<gene>
    <name evidence="8" type="ORF">SPV1_07269</name>
</gene>
<dbReference type="InterPro" id="IPR019795">
    <property type="entry name" value="Globin_bac-like_CS"/>
</dbReference>
<evidence type="ECO:0000256" key="4">
    <source>
        <dbReference type="ARBA" id="ARBA00022723"/>
    </source>
</evidence>
<dbReference type="GO" id="GO:0020037">
    <property type="term" value="F:heme binding"/>
    <property type="evidence" value="ECO:0007669"/>
    <property type="project" value="InterPro"/>
</dbReference>
<dbReference type="Proteomes" id="UP000005297">
    <property type="component" value="Unassembled WGS sequence"/>
</dbReference>
<keyword evidence="9" id="KW-1185">Reference proteome</keyword>
<dbReference type="eggNOG" id="COG2346">
    <property type="taxonomic scope" value="Bacteria"/>
</dbReference>
<dbReference type="PROSITE" id="PS01213">
    <property type="entry name" value="GLOBIN_FAM_2"/>
    <property type="match status" value="1"/>
</dbReference>
<evidence type="ECO:0000256" key="2">
    <source>
        <dbReference type="ARBA" id="ARBA00022448"/>
    </source>
</evidence>
<dbReference type="EMBL" id="AATS01000004">
    <property type="protein sequence ID" value="EAU55125.1"/>
    <property type="molecule type" value="Genomic_DNA"/>
</dbReference>
<dbReference type="InParanoid" id="Q0F0A3"/>
<keyword evidence="7" id="KW-1133">Transmembrane helix</keyword>
<feature type="transmembrane region" description="Helical" evidence="7">
    <location>
        <begin position="6"/>
        <end position="28"/>
    </location>
</feature>
<feature type="binding site" description="distal binding residue" evidence="6">
    <location>
        <position position="113"/>
    </location>
    <ligand>
        <name>heme</name>
        <dbReference type="ChEBI" id="CHEBI:30413"/>
    </ligand>
    <ligandPart>
        <name>Fe</name>
        <dbReference type="ChEBI" id="CHEBI:18248"/>
    </ligandPart>
</feature>